<feature type="compositionally biased region" description="Basic and acidic residues" evidence="1">
    <location>
        <begin position="221"/>
        <end position="246"/>
    </location>
</feature>
<feature type="compositionally biased region" description="Polar residues" evidence="1">
    <location>
        <begin position="86"/>
        <end position="99"/>
    </location>
</feature>
<dbReference type="AlphaFoldDB" id="A0AAV1S1Y4"/>
<feature type="compositionally biased region" description="Basic residues" evidence="1">
    <location>
        <begin position="184"/>
        <end position="194"/>
    </location>
</feature>
<feature type="compositionally biased region" description="Basic and acidic residues" evidence="1">
    <location>
        <begin position="104"/>
        <end position="172"/>
    </location>
</feature>
<sequence length="457" mass="51433">METATNMFSLLKGDGEGEVEGSTIINTPKLMQKQKKSMEKEEREQKIFMEKQKKLKEQEERERKQSELTNMFMQVLPFKFPHHQSRSSANRRQQDQNRYNGAASKKEAKDHGTEGSNISEKDHGEGSNVSEKDHGREAKQPASSDDKKSNLSRKDLGGDGAEKVDGDNKDNGAEGDNVVDSKNSKKSKKKKDNKTKRGADDKSVKSDKNEEDYRNVMTLAEYEKELEKRKALKSDEKTDEERKEETLDNALEPDQKTEERKVTPDEDFESMQLLQKESDDDGLFIKVVSKHVKSAHLASQQESQRHNGGFQRGGQRPNGHPRHESKRPSNGYRHENRRPNGGRQFINGESPVDAPQYYGERPNAGQKFNGERPDSGNGGRRCNGERPNSSQGNGGDGEKPYGRGESKGPNRDQGKRPPSFSYKRNGPVPALTLKDTTKFPDVEDTNQFPALGTARKA</sequence>
<name>A0AAV1S1Y4_9ROSI</name>
<protein>
    <recommendedName>
        <fullName evidence="4">Hyaluronan/mRNA-binding protein domain-containing protein</fullName>
    </recommendedName>
</protein>
<feature type="compositionally biased region" description="Basic and acidic residues" evidence="1">
    <location>
        <begin position="195"/>
        <end position="214"/>
    </location>
</feature>
<comment type="caution">
    <text evidence="2">The sequence shown here is derived from an EMBL/GenBank/DDBJ whole genome shotgun (WGS) entry which is preliminary data.</text>
</comment>
<keyword evidence="3" id="KW-1185">Reference proteome</keyword>
<organism evidence="2 3">
    <name type="scientific">Dovyalis caffra</name>
    <dbReference type="NCBI Taxonomy" id="77055"/>
    <lineage>
        <taxon>Eukaryota</taxon>
        <taxon>Viridiplantae</taxon>
        <taxon>Streptophyta</taxon>
        <taxon>Embryophyta</taxon>
        <taxon>Tracheophyta</taxon>
        <taxon>Spermatophyta</taxon>
        <taxon>Magnoliopsida</taxon>
        <taxon>eudicotyledons</taxon>
        <taxon>Gunneridae</taxon>
        <taxon>Pentapetalae</taxon>
        <taxon>rosids</taxon>
        <taxon>fabids</taxon>
        <taxon>Malpighiales</taxon>
        <taxon>Salicaceae</taxon>
        <taxon>Flacourtieae</taxon>
        <taxon>Dovyalis</taxon>
    </lineage>
</organism>
<feature type="region of interest" description="Disordered" evidence="1">
    <location>
        <begin position="1"/>
        <end position="280"/>
    </location>
</feature>
<evidence type="ECO:0000313" key="3">
    <source>
        <dbReference type="Proteomes" id="UP001314170"/>
    </source>
</evidence>
<dbReference type="EMBL" id="CAWUPB010001166">
    <property type="protein sequence ID" value="CAK7345096.1"/>
    <property type="molecule type" value="Genomic_DNA"/>
</dbReference>
<gene>
    <name evidence="2" type="ORF">DCAF_LOCUS18092</name>
</gene>
<reference evidence="2 3" key="1">
    <citation type="submission" date="2024-01" db="EMBL/GenBank/DDBJ databases">
        <authorList>
            <person name="Waweru B."/>
        </authorList>
    </citation>
    <scope>NUCLEOTIDE SEQUENCE [LARGE SCALE GENOMIC DNA]</scope>
</reference>
<proteinExistence type="predicted"/>
<dbReference type="Proteomes" id="UP001314170">
    <property type="component" value="Unassembled WGS sequence"/>
</dbReference>
<evidence type="ECO:0008006" key="4">
    <source>
        <dbReference type="Google" id="ProtNLM"/>
    </source>
</evidence>
<accession>A0AAV1S1Y4</accession>
<feature type="region of interest" description="Disordered" evidence="1">
    <location>
        <begin position="292"/>
        <end position="457"/>
    </location>
</feature>
<feature type="compositionally biased region" description="Basic and acidic residues" evidence="1">
    <location>
        <begin position="36"/>
        <end position="66"/>
    </location>
</feature>
<feature type="compositionally biased region" description="Basic and acidic residues" evidence="1">
    <location>
        <begin position="396"/>
        <end position="415"/>
    </location>
</feature>
<evidence type="ECO:0000256" key="1">
    <source>
        <dbReference type="SAM" id="MobiDB-lite"/>
    </source>
</evidence>
<feature type="compositionally biased region" description="Basic and acidic residues" evidence="1">
    <location>
        <begin position="253"/>
        <end position="264"/>
    </location>
</feature>
<evidence type="ECO:0000313" key="2">
    <source>
        <dbReference type="EMBL" id="CAK7345096.1"/>
    </source>
</evidence>